<dbReference type="GO" id="GO:0016020">
    <property type="term" value="C:membrane"/>
    <property type="evidence" value="ECO:0007669"/>
    <property type="project" value="UniProtKB-SubCell"/>
</dbReference>
<dbReference type="InterPro" id="IPR037185">
    <property type="entry name" value="EmrE-like"/>
</dbReference>
<dbReference type="OMA" id="NSLYTIW"/>
<feature type="transmembrane region" description="Helical" evidence="7">
    <location>
        <begin position="274"/>
        <end position="292"/>
    </location>
</feature>
<feature type="domain" description="Sugar phosphate transporter" evidence="8">
    <location>
        <begin position="12"/>
        <end position="290"/>
    </location>
</feature>
<evidence type="ECO:0000256" key="3">
    <source>
        <dbReference type="ARBA" id="ARBA00022989"/>
    </source>
</evidence>
<evidence type="ECO:0000256" key="6">
    <source>
        <dbReference type="ARBA" id="ARBA00093775"/>
    </source>
</evidence>
<keyword evidence="3 7" id="KW-1133">Transmembrane helix</keyword>
<dbReference type="Pfam" id="PF03151">
    <property type="entry name" value="TPT"/>
    <property type="match status" value="1"/>
</dbReference>
<feature type="transmembrane region" description="Helical" evidence="7">
    <location>
        <begin position="100"/>
        <end position="118"/>
    </location>
</feature>
<name>H2YTZ9_CIOSA</name>
<feature type="transmembrane region" description="Helical" evidence="7">
    <location>
        <begin position="220"/>
        <end position="241"/>
    </location>
</feature>
<dbReference type="PANTHER" id="PTHR11132">
    <property type="entry name" value="SOLUTE CARRIER FAMILY 35"/>
    <property type="match status" value="1"/>
</dbReference>
<dbReference type="GeneTree" id="ENSGT00730000111164"/>
<feature type="transmembrane region" description="Helical" evidence="7">
    <location>
        <begin position="9"/>
        <end position="30"/>
    </location>
</feature>
<sequence length="311" mass="34642">MLKSIDPKVAAVLALNLCCSLSIVFFNKWLYQEMKFPNLSLTLLHFICTSLGLFICQQCKVFEVKRLPLMQILPLSVTFCGFVVFTNLSLQSNTVGTYQLAKILTTPVIIVIQTMLFNVSFSTRIKLSLIPISIGVFMNSYYDIKFNVIGTIYALLGVLVTSVYQVLVKNKQADLKANSMQLLLYQAPMSSVMLLCVLPFLEPVFSDGGVFAGQLTTSAISLALTTGCIAVLINITIFWIIGNTSPVTYNIFGHFKFCLTIIGGFFIFHDPIQMYQVLAILITLSGVFVYTYEKLRPQPPVVTKDDIEEGK</sequence>
<comment type="subcellular location">
    <subcellularLocation>
        <location evidence="1">Membrane</location>
        <topology evidence="1">Multi-pass membrane protein</topology>
    </subcellularLocation>
</comment>
<evidence type="ECO:0000256" key="2">
    <source>
        <dbReference type="ARBA" id="ARBA00022692"/>
    </source>
</evidence>
<feature type="transmembrane region" description="Helical" evidence="7">
    <location>
        <begin position="180"/>
        <end position="200"/>
    </location>
</feature>
<evidence type="ECO:0000259" key="8">
    <source>
        <dbReference type="Pfam" id="PF03151"/>
    </source>
</evidence>
<evidence type="ECO:0000256" key="7">
    <source>
        <dbReference type="SAM" id="Phobius"/>
    </source>
</evidence>
<feature type="transmembrane region" description="Helical" evidence="7">
    <location>
        <begin position="36"/>
        <end position="55"/>
    </location>
</feature>
<organism evidence="9 10">
    <name type="scientific">Ciona savignyi</name>
    <name type="common">Pacific transparent sea squirt</name>
    <dbReference type="NCBI Taxonomy" id="51511"/>
    <lineage>
        <taxon>Eukaryota</taxon>
        <taxon>Metazoa</taxon>
        <taxon>Chordata</taxon>
        <taxon>Tunicata</taxon>
        <taxon>Ascidiacea</taxon>
        <taxon>Phlebobranchia</taxon>
        <taxon>Cionidae</taxon>
        <taxon>Ciona</taxon>
    </lineage>
</organism>
<evidence type="ECO:0000313" key="9">
    <source>
        <dbReference type="Ensembl" id="ENSCSAVP00000008809.1"/>
    </source>
</evidence>
<keyword evidence="10" id="KW-1185">Reference proteome</keyword>
<evidence type="ECO:0000313" key="10">
    <source>
        <dbReference type="Proteomes" id="UP000007875"/>
    </source>
</evidence>
<feature type="transmembrane region" description="Helical" evidence="7">
    <location>
        <begin position="67"/>
        <end position="88"/>
    </location>
</feature>
<dbReference type="InterPro" id="IPR004853">
    <property type="entry name" value="Sugar_P_trans_dom"/>
</dbReference>
<feature type="transmembrane region" description="Helical" evidence="7">
    <location>
        <begin position="148"/>
        <end position="168"/>
    </location>
</feature>
<reference evidence="9" key="2">
    <citation type="submission" date="2025-08" db="UniProtKB">
        <authorList>
            <consortium name="Ensembl"/>
        </authorList>
    </citation>
    <scope>IDENTIFICATION</scope>
</reference>
<dbReference type="Ensembl" id="ENSCSAVT00000008922.1">
    <property type="protein sequence ID" value="ENSCSAVP00000008809.1"/>
    <property type="gene ID" value="ENSCSAVG00000005223.1"/>
</dbReference>
<evidence type="ECO:0000256" key="1">
    <source>
        <dbReference type="ARBA" id="ARBA00004141"/>
    </source>
</evidence>
<protein>
    <recommendedName>
        <fullName evidence="8">Sugar phosphate transporter domain-containing protein</fullName>
    </recommendedName>
</protein>
<proteinExistence type="inferred from homology"/>
<reference evidence="10" key="1">
    <citation type="submission" date="2003-08" db="EMBL/GenBank/DDBJ databases">
        <authorList>
            <person name="Birren B."/>
            <person name="Nusbaum C."/>
            <person name="Abebe A."/>
            <person name="Abouelleil A."/>
            <person name="Adekoya E."/>
            <person name="Ait-zahra M."/>
            <person name="Allen N."/>
            <person name="Allen T."/>
            <person name="An P."/>
            <person name="Anderson M."/>
            <person name="Anderson S."/>
            <person name="Arachchi H."/>
            <person name="Armbruster J."/>
            <person name="Bachantsang P."/>
            <person name="Baldwin J."/>
            <person name="Barry A."/>
            <person name="Bayul T."/>
            <person name="Blitshsteyn B."/>
            <person name="Bloom T."/>
            <person name="Blye J."/>
            <person name="Boguslavskiy L."/>
            <person name="Borowsky M."/>
            <person name="Boukhgalter B."/>
            <person name="Brunache A."/>
            <person name="Butler J."/>
            <person name="Calixte N."/>
            <person name="Calvo S."/>
            <person name="Camarata J."/>
            <person name="Campo K."/>
            <person name="Chang J."/>
            <person name="Cheshatsang Y."/>
            <person name="Citroen M."/>
            <person name="Collymore A."/>
            <person name="Considine T."/>
            <person name="Cook A."/>
            <person name="Cooke P."/>
            <person name="Corum B."/>
            <person name="Cuomo C."/>
            <person name="David R."/>
            <person name="Dawoe T."/>
            <person name="Degray S."/>
            <person name="Dodge S."/>
            <person name="Dooley K."/>
            <person name="Dorje P."/>
            <person name="Dorjee K."/>
            <person name="Dorris L."/>
            <person name="Duffey N."/>
            <person name="Dupes A."/>
            <person name="Elkins T."/>
            <person name="Engels R."/>
            <person name="Erickson J."/>
            <person name="Farina A."/>
            <person name="Faro S."/>
            <person name="Ferreira P."/>
            <person name="Fischer H."/>
            <person name="Fitzgerald M."/>
            <person name="Foley K."/>
            <person name="Gage D."/>
            <person name="Galagan J."/>
            <person name="Gearin G."/>
            <person name="Gnerre S."/>
            <person name="Gnirke A."/>
            <person name="Goyette A."/>
            <person name="Graham J."/>
            <person name="Grandbois E."/>
            <person name="Gyaltsen K."/>
            <person name="Hafez N."/>
            <person name="Hagopian D."/>
            <person name="Hagos B."/>
            <person name="Hall J."/>
            <person name="Hatcher B."/>
            <person name="Heller A."/>
            <person name="Higgins H."/>
            <person name="Honan T."/>
            <person name="Horn A."/>
            <person name="Houde N."/>
            <person name="Hughes L."/>
            <person name="Hulme W."/>
            <person name="Husby E."/>
            <person name="Iliev I."/>
            <person name="Jaffe D."/>
            <person name="Jones C."/>
            <person name="Kamal M."/>
            <person name="Kamat A."/>
            <person name="Kamvysselis M."/>
            <person name="Karlsson E."/>
            <person name="Kells C."/>
            <person name="Kieu A."/>
            <person name="Kisner P."/>
            <person name="Kodira C."/>
            <person name="Kulbokas E."/>
            <person name="Labutti K."/>
            <person name="Lama D."/>
            <person name="Landers T."/>
            <person name="Leger J."/>
            <person name="Levine S."/>
            <person name="Lewis D."/>
            <person name="Lewis T."/>
            <person name="Lindblad-toh K."/>
            <person name="Liu X."/>
            <person name="Lokyitsang T."/>
            <person name="Lokyitsang Y."/>
            <person name="Lucien O."/>
            <person name="Lui A."/>
            <person name="Ma L.J."/>
            <person name="Mabbitt R."/>
            <person name="Macdonald J."/>
            <person name="Maclean C."/>
            <person name="Major J."/>
            <person name="Manning J."/>
            <person name="Marabella R."/>
            <person name="Maru K."/>
            <person name="Matthews C."/>
            <person name="Mauceli E."/>
            <person name="Mccarthy M."/>
            <person name="Mcdonough S."/>
            <person name="Mcghee T."/>
            <person name="Meldrim J."/>
            <person name="Meneus L."/>
            <person name="Mesirov J."/>
            <person name="Mihalev A."/>
            <person name="Mihova T."/>
            <person name="Mikkelsen T."/>
            <person name="Mlenga V."/>
            <person name="Moru K."/>
            <person name="Mozes J."/>
            <person name="Mulrain L."/>
            <person name="Munson G."/>
            <person name="Naylor J."/>
            <person name="Newes C."/>
            <person name="Nguyen C."/>
            <person name="Nguyen N."/>
            <person name="Nguyen T."/>
            <person name="Nicol R."/>
            <person name="Nielsen C."/>
            <person name="Nizzari M."/>
            <person name="Norbu C."/>
            <person name="Norbu N."/>
            <person name="O'donnell P."/>
            <person name="Okoawo O."/>
            <person name="O'leary S."/>
            <person name="Omotosho B."/>
            <person name="O'neill K."/>
            <person name="Osman S."/>
            <person name="Parker S."/>
            <person name="Perrin D."/>
            <person name="Phunkhang P."/>
            <person name="Piqani B."/>
            <person name="Purcell S."/>
            <person name="Rachupka T."/>
            <person name="Ramasamy U."/>
            <person name="Rameau R."/>
            <person name="Ray V."/>
            <person name="Raymond C."/>
            <person name="Retta R."/>
            <person name="Richardson S."/>
            <person name="Rise C."/>
            <person name="Rodriguez J."/>
            <person name="Rogers J."/>
            <person name="Rogov P."/>
            <person name="Rutman M."/>
            <person name="Schupbach R."/>
            <person name="Seaman C."/>
            <person name="Settipalli S."/>
            <person name="Sharpe T."/>
            <person name="Sheridan J."/>
            <person name="Sherpa N."/>
            <person name="Shi J."/>
            <person name="Smirnov S."/>
            <person name="Smith C."/>
            <person name="Sougnez C."/>
            <person name="Spencer B."/>
            <person name="Stalker J."/>
            <person name="Stange-thomann N."/>
            <person name="Stavropoulos S."/>
            <person name="Stetson K."/>
            <person name="Stone C."/>
            <person name="Stone S."/>
            <person name="Stubbs M."/>
            <person name="Talamas J."/>
            <person name="Tchuinga P."/>
            <person name="Tenzing P."/>
            <person name="Tesfaye S."/>
            <person name="Theodore J."/>
            <person name="Thoulutsang Y."/>
            <person name="Topham K."/>
            <person name="Towey S."/>
            <person name="Tsamla T."/>
            <person name="Tsomo N."/>
            <person name="Vallee D."/>
            <person name="Vassiliev H."/>
            <person name="Venkataraman V."/>
            <person name="Vinson J."/>
            <person name="Vo A."/>
            <person name="Wade C."/>
            <person name="Wang S."/>
            <person name="Wangchuk T."/>
            <person name="Wangdi T."/>
            <person name="Whittaker C."/>
            <person name="Wilkinson J."/>
            <person name="Wu Y."/>
            <person name="Wyman D."/>
            <person name="Yadav S."/>
            <person name="Yang S."/>
            <person name="Yang X."/>
            <person name="Yeager S."/>
            <person name="Yee E."/>
            <person name="Young G."/>
            <person name="Zainoun J."/>
            <person name="Zembeck L."/>
            <person name="Zimmer A."/>
            <person name="Zody M."/>
            <person name="Lander E."/>
        </authorList>
    </citation>
    <scope>NUCLEOTIDE SEQUENCE [LARGE SCALE GENOMIC DNA]</scope>
</reference>
<evidence type="ECO:0000256" key="5">
    <source>
        <dbReference type="ARBA" id="ARBA00093767"/>
    </source>
</evidence>
<dbReference type="SUPFAM" id="SSF103481">
    <property type="entry name" value="Multidrug resistance efflux transporter EmrE"/>
    <property type="match status" value="1"/>
</dbReference>
<feature type="transmembrane region" description="Helical" evidence="7">
    <location>
        <begin position="248"/>
        <end position="268"/>
    </location>
</feature>
<keyword evidence="2 7" id="KW-0812">Transmembrane</keyword>
<accession>H2YTZ9</accession>
<comment type="function">
    <text evidence="5">Putative transporter.</text>
</comment>
<dbReference type="Proteomes" id="UP000007875">
    <property type="component" value="Unassembled WGS sequence"/>
</dbReference>
<dbReference type="InterPro" id="IPR050186">
    <property type="entry name" value="TPT_transporter"/>
</dbReference>
<evidence type="ECO:0000256" key="4">
    <source>
        <dbReference type="ARBA" id="ARBA00023136"/>
    </source>
</evidence>
<dbReference type="HOGENOM" id="CLU_048347_3_2_1"/>
<reference evidence="9" key="3">
    <citation type="submission" date="2025-09" db="UniProtKB">
        <authorList>
            <consortium name="Ensembl"/>
        </authorList>
    </citation>
    <scope>IDENTIFICATION</scope>
</reference>
<comment type="similarity">
    <text evidence="6">Belongs to the TPT transporter family. SLC35E subfamily.</text>
</comment>
<keyword evidence="4 7" id="KW-0472">Membrane</keyword>
<dbReference type="eggNOG" id="KOG1441">
    <property type="taxonomic scope" value="Eukaryota"/>
</dbReference>
<dbReference type="AlphaFoldDB" id="H2YTZ9"/>
<dbReference type="InParanoid" id="H2YTZ9"/>